<evidence type="ECO:0008006" key="3">
    <source>
        <dbReference type="Google" id="ProtNLM"/>
    </source>
</evidence>
<dbReference type="OrthoDB" id="7366513at2"/>
<sequence length="53" mass="5469">MKGLLIGLALLLGACTGSTELQKDGSGTDEMLKSPCACLPVPYEGPSFVWGRG</sequence>
<dbReference type="STRING" id="1150626.PHAMO_40053"/>
<organism evidence="1 2">
    <name type="scientific">Magnetospirillum molischianum DSM 120</name>
    <dbReference type="NCBI Taxonomy" id="1150626"/>
    <lineage>
        <taxon>Bacteria</taxon>
        <taxon>Pseudomonadati</taxon>
        <taxon>Pseudomonadota</taxon>
        <taxon>Alphaproteobacteria</taxon>
        <taxon>Rhodospirillales</taxon>
        <taxon>Rhodospirillaceae</taxon>
        <taxon>Magnetospirillum</taxon>
    </lineage>
</organism>
<protein>
    <recommendedName>
        <fullName evidence="3">Lipoprotein</fullName>
    </recommendedName>
</protein>
<name>H8FVV4_MAGML</name>
<gene>
    <name evidence="1" type="ORF">PHAMO_40053</name>
</gene>
<dbReference type="EMBL" id="CAHP01000034">
    <property type="protein sequence ID" value="CCG42492.1"/>
    <property type="molecule type" value="Genomic_DNA"/>
</dbReference>
<dbReference type="Proteomes" id="UP000004169">
    <property type="component" value="Unassembled WGS sequence"/>
</dbReference>
<comment type="caution">
    <text evidence="1">The sequence shown here is derived from an EMBL/GenBank/DDBJ whole genome shotgun (WGS) entry which is preliminary data.</text>
</comment>
<evidence type="ECO:0000313" key="2">
    <source>
        <dbReference type="Proteomes" id="UP000004169"/>
    </source>
</evidence>
<reference evidence="1 2" key="1">
    <citation type="journal article" date="2012" name="J. Bacteriol.">
        <title>Draft Genome Sequence of the Purple Photosynthetic Bacterium Phaeospirillum molischianum DSM120, a Particularly Versatile Bacterium.</title>
        <authorList>
            <person name="Duquesne K."/>
            <person name="Prima V."/>
            <person name="Ji B."/>
            <person name="Rouy Z."/>
            <person name="Medigue C."/>
            <person name="Talla E."/>
            <person name="Sturgis J.N."/>
        </authorList>
    </citation>
    <scope>NUCLEOTIDE SEQUENCE [LARGE SCALE GENOMIC DNA]</scope>
    <source>
        <strain evidence="2">DSM120</strain>
    </source>
</reference>
<keyword evidence="2" id="KW-1185">Reference proteome</keyword>
<dbReference type="eggNOG" id="ENOG5033E2Q">
    <property type="taxonomic scope" value="Bacteria"/>
</dbReference>
<accession>H8FVV4</accession>
<dbReference type="AlphaFoldDB" id="H8FVV4"/>
<dbReference type="PROSITE" id="PS51257">
    <property type="entry name" value="PROKAR_LIPOPROTEIN"/>
    <property type="match status" value="1"/>
</dbReference>
<proteinExistence type="predicted"/>
<evidence type="ECO:0000313" key="1">
    <source>
        <dbReference type="EMBL" id="CCG42492.1"/>
    </source>
</evidence>
<dbReference type="RefSeq" id="WP_002730189.1">
    <property type="nucleotide sequence ID" value="NZ_CAHP01000034.1"/>
</dbReference>